<gene>
    <name evidence="3" type="ORF">BC343_29530</name>
</gene>
<dbReference type="AlphaFoldDB" id="A0A1S9PDR5"/>
<keyword evidence="4" id="KW-1185">Reference proteome</keyword>
<evidence type="ECO:0000313" key="3">
    <source>
        <dbReference type="EMBL" id="OOQ59059.1"/>
    </source>
</evidence>
<evidence type="ECO:0000313" key="4">
    <source>
        <dbReference type="Proteomes" id="UP000189739"/>
    </source>
</evidence>
<dbReference type="Gene3D" id="2.60.120.260">
    <property type="entry name" value="Galactose-binding domain-like"/>
    <property type="match status" value="1"/>
</dbReference>
<dbReference type="Gene3D" id="3.40.50.1110">
    <property type="entry name" value="SGNH hydrolase"/>
    <property type="match status" value="1"/>
</dbReference>
<reference evidence="3 4" key="1">
    <citation type="submission" date="2016-07" db="EMBL/GenBank/DDBJ databases">
        <title>Genomic analysis of zinc-resistant bacterium Mucilaginibacter pedocola TBZ30.</title>
        <authorList>
            <person name="Huang J."/>
            <person name="Tang J."/>
        </authorList>
    </citation>
    <scope>NUCLEOTIDE SEQUENCE [LARGE SCALE GENOMIC DNA]</scope>
    <source>
        <strain evidence="3 4">TBZ30</strain>
    </source>
</reference>
<evidence type="ECO:0000256" key="1">
    <source>
        <dbReference type="SAM" id="SignalP"/>
    </source>
</evidence>
<dbReference type="Pfam" id="PF13472">
    <property type="entry name" value="Lipase_GDSL_2"/>
    <property type="match status" value="1"/>
</dbReference>
<organism evidence="3 4">
    <name type="scientific">Mucilaginibacter pedocola</name>
    <dbReference type="NCBI Taxonomy" id="1792845"/>
    <lineage>
        <taxon>Bacteria</taxon>
        <taxon>Pseudomonadati</taxon>
        <taxon>Bacteroidota</taxon>
        <taxon>Sphingobacteriia</taxon>
        <taxon>Sphingobacteriales</taxon>
        <taxon>Sphingobacteriaceae</taxon>
        <taxon>Mucilaginibacter</taxon>
    </lineage>
</organism>
<dbReference type="InterPro" id="IPR013830">
    <property type="entry name" value="SGNH_hydro"/>
</dbReference>
<sequence length="665" mass="74340">MAGESTRSLELTTTPKHNILPMLKYCLIFCLSICFALTATAQQQPATWKGFQRVNFSIDGHSAYYVKPNKPLQGNPWVWRSSFADWHTDADSILLTRGMYVAYIDVDNQYGSPQAMQVWDKFYAYLLKNAAFSTKPSLEAVSRGALYAYAWAKRNPDKVSCIYGETPVCDIKSWPGGKGAGMGDTASWKQFKQVFGFTEEQAIAFKDNPVDNLEGLAAFHVPLLHYISNADKLVPVAENSNILVKNYRALGGETTEKVIDKQPQELFGHHFIIEHPEDIADFLMNNVYPVKSVFSYSNYFNKRNGLSNFLYKAAKLKTATVAFLGGSITFNPGWRNKVMSYLQETYPETKFKFIMAGIPSLGSLPHVFRLQRDVLDSGKVDLLFLEAAVNDRVNGTDSITQVRDLEGIVRHVKKANPSADIVLMEFADPDKTKDYASGITPVEIINHEKVAAYYGLPSINIAKEVHDKLANKEFDWDKDFKDLHPAAFGQELYFANIKTLLQQCAEEPVSKIKLKPLPKMLNKGSFVNGRYLAITNAKHDANWSIDPNWVPKDGLDTRPGFVHVPVLQADRAGAELTLKFTGRAIGMAIVSGGDAGIVSYTIDGKPYKNINLYTQWSGFLHLPWYLLFDGDLKPGAHILKLKITSSHDPKSKGTACRIVNFLNSK</sequence>
<dbReference type="InterPro" id="IPR029058">
    <property type="entry name" value="AB_hydrolase_fold"/>
</dbReference>
<dbReference type="SUPFAM" id="SSF52266">
    <property type="entry name" value="SGNH hydrolase"/>
    <property type="match status" value="1"/>
</dbReference>
<dbReference type="EMBL" id="MBTF01000017">
    <property type="protein sequence ID" value="OOQ59059.1"/>
    <property type="molecule type" value="Genomic_DNA"/>
</dbReference>
<comment type="caution">
    <text evidence="3">The sequence shown here is derived from an EMBL/GenBank/DDBJ whole genome shotgun (WGS) entry which is preliminary data.</text>
</comment>
<dbReference type="Proteomes" id="UP000189739">
    <property type="component" value="Unassembled WGS sequence"/>
</dbReference>
<dbReference type="Gene3D" id="3.40.50.1820">
    <property type="entry name" value="alpha/beta hydrolase"/>
    <property type="match status" value="1"/>
</dbReference>
<protein>
    <recommendedName>
        <fullName evidence="2">SGNH hydrolase-type esterase domain-containing protein</fullName>
    </recommendedName>
</protein>
<accession>A0A1S9PDR5</accession>
<dbReference type="GO" id="GO:0016788">
    <property type="term" value="F:hydrolase activity, acting on ester bonds"/>
    <property type="evidence" value="ECO:0007669"/>
    <property type="project" value="UniProtKB-ARBA"/>
</dbReference>
<dbReference type="PANTHER" id="PTHR34407:SF1">
    <property type="entry name" value="SGNH HYDROLASE-TYPE ESTERASE DOMAIN-CONTAINING PROTEIN"/>
    <property type="match status" value="1"/>
</dbReference>
<dbReference type="InterPro" id="IPR036514">
    <property type="entry name" value="SGNH_hydro_sf"/>
</dbReference>
<dbReference type="CDD" id="cd00229">
    <property type="entry name" value="SGNH_hydrolase"/>
    <property type="match status" value="1"/>
</dbReference>
<evidence type="ECO:0000259" key="2">
    <source>
        <dbReference type="Pfam" id="PF13472"/>
    </source>
</evidence>
<dbReference type="PANTHER" id="PTHR34407">
    <property type="entry name" value="EXPRESSED PROTEIN"/>
    <property type="match status" value="1"/>
</dbReference>
<name>A0A1S9PDR5_9SPHI</name>
<proteinExistence type="predicted"/>
<feature type="signal peptide" evidence="1">
    <location>
        <begin position="1"/>
        <end position="41"/>
    </location>
</feature>
<feature type="domain" description="SGNH hydrolase-type esterase" evidence="2">
    <location>
        <begin position="323"/>
        <end position="491"/>
    </location>
</feature>
<dbReference type="SUPFAM" id="SSF53474">
    <property type="entry name" value="alpha/beta-Hydrolases"/>
    <property type="match status" value="1"/>
</dbReference>
<dbReference type="STRING" id="1792845.BC343_29530"/>
<feature type="chain" id="PRO_5013091738" description="SGNH hydrolase-type esterase domain-containing protein" evidence="1">
    <location>
        <begin position="42"/>
        <end position="665"/>
    </location>
</feature>
<keyword evidence="1" id="KW-0732">Signal</keyword>